<reference evidence="2 3" key="1">
    <citation type="journal article" date="2021" name="BMC Genomics">
        <title>Telomere-to-telomere genome assembly of asparaginase-producing Trichoderma simmonsii.</title>
        <authorList>
            <person name="Chung D."/>
            <person name="Kwon Y.M."/>
            <person name="Yang Y."/>
        </authorList>
    </citation>
    <scope>NUCLEOTIDE SEQUENCE [LARGE SCALE GENOMIC DNA]</scope>
    <source>
        <strain evidence="2 3">GH-Sj1</strain>
    </source>
</reference>
<name>A0A8G0L1U5_9HYPO</name>
<gene>
    <name evidence="2" type="ORF">H0G86_001563</name>
</gene>
<evidence type="ECO:0000313" key="2">
    <source>
        <dbReference type="EMBL" id="QYS94221.1"/>
    </source>
</evidence>
<evidence type="ECO:0000313" key="3">
    <source>
        <dbReference type="Proteomes" id="UP000826661"/>
    </source>
</evidence>
<keyword evidence="3" id="KW-1185">Reference proteome</keyword>
<sequence>MQVNAVRRFGFANFGKQPKHGARFRDHDSAKLSGGSYGNGSSSKHGLRPLRSELSMKYHRLVSQKGAGRSTPAVVLWGTPIKPHARHEEHVCYCRAYVPQVRDMINGSAIFARFIFRAPWKMEIASSTSVPEHARAISAS</sequence>
<dbReference type="AlphaFoldDB" id="A0A8G0L1U5"/>
<feature type="region of interest" description="Disordered" evidence="1">
    <location>
        <begin position="19"/>
        <end position="46"/>
    </location>
</feature>
<protein>
    <submittedName>
        <fullName evidence="2">Uncharacterized protein</fullName>
    </submittedName>
</protein>
<organism evidence="2 3">
    <name type="scientific">Trichoderma simmonsii</name>
    <dbReference type="NCBI Taxonomy" id="1491479"/>
    <lineage>
        <taxon>Eukaryota</taxon>
        <taxon>Fungi</taxon>
        <taxon>Dikarya</taxon>
        <taxon>Ascomycota</taxon>
        <taxon>Pezizomycotina</taxon>
        <taxon>Sordariomycetes</taxon>
        <taxon>Hypocreomycetidae</taxon>
        <taxon>Hypocreales</taxon>
        <taxon>Hypocreaceae</taxon>
        <taxon>Trichoderma</taxon>
    </lineage>
</organism>
<dbReference type="EMBL" id="CP075864">
    <property type="protein sequence ID" value="QYS94221.1"/>
    <property type="molecule type" value="Genomic_DNA"/>
</dbReference>
<accession>A0A8G0L1U5</accession>
<evidence type="ECO:0000256" key="1">
    <source>
        <dbReference type="SAM" id="MobiDB-lite"/>
    </source>
</evidence>
<dbReference type="Proteomes" id="UP000826661">
    <property type="component" value="Chromosome I"/>
</dbReference>
<proteinExistence type="predicted"/>